<feature type="non-terminal residue" evidence="10">
    <location>
        <position position="1"/>
    </location>
</feature>
<comment type="catalytic activity">
    <reaction evidence="8">
        <text>L-seryl-[protein] + ATP = O-phospho-L-seryl-[protein] + ADP + H(+)</text>
        <dbReference type="Rhea" id="RHEA:17989"/>
        <dbReference type="Rhea" id="RHEA-COMP:9863"/>
        <dbReference type="Rhea" id="RHEA-COMP:11604"/>
        <dbReference type="ChEBI" id="CHEBI:15378"/>
        <dbReference type="ChEBI" id="CHEBI:29999"/>
        <dbReference type="ChEBI" id="CHEBI:30616"/>
        <dbReference type="ChEBI" id="CHEBI:83421"/>
        <dbReference type="ChEBI" id="CHEBI:456216"/>
        <dbReference type="EC" id="2.7.11.1"/>
    </reaction>
</comment>
<sequence length="481" mass="55178">LEIEQKLIRSIHSENLAIKQQIVKLVHNYVQKQKQTVSVTKMKKIARYMQQQQMHQTNQRKQQLSNQIRVDNSQILDSDCQLISLNQDLQEFVNKNIQIQGQIYKLYQVSKQLIFAQILSSNKIIQIVVNDSDLVNQMKQFKKDQILLISGLLVPHKDQFECRASSIILLNEALRIPSSAILSKTIDDVFHDLKIISYGGVAAVVLAQFNAQKVVLKVMNSTSNIPIDIIKTHVLELHLLRYLNKQKVQLKETGTKIFLNQCIIQLIDSITVEENNILVLQYCKFGDLSQIQRFRPFSIQEILHLAAELIVILWNLHKFVIFNDLKAENVLLNDSGHPVLIDFGFASLKLSEFKANAKMTQECELDDDIQIQQFFQRVKVDKIRGTPGYADPELSKGKKSDFYSLGVLIFKLLFNRLPEVQDQKVAIPGISHSKQKVPGDLADFLQLLLQKSAKKRIYSKEKVKSHPVFAKMEWKGADCSH</sequence>
<organism evidence="10">
    <name type="scientific">Trepomonas sp. PC1</name>
    <dbReference type="NCBI Taxonomy" id="1076344"/>
    <lineage>
        <taxon>Eukaryota</taxon>
        <taxon>Metamonada</taxon>
        <taxon>Diplomonadida</taxon>
        <taxon>Hexamitidae</taxon>
        <taxon>Hexamitinae</taxon>
        <taxon>Trepomonas</taxon>
    </lineage>
</organism>
<keyword evidence="6" id="KW-0067">ATP-binding</keyword>
<keyword evidence="5 10" id="KW-0418">Kinase</keyword>
<keyword evidence="4" id="KW-0547">Nucleotide-binding</keyword>
<dbReference type="InterPro" id="IPR000719">
    <property type="entry name" value="Prot_kinase_dom"/>
</dbReference>
<name>A0A146KII2_9EUKA</name>
<evidence type="ECO:0000256" key="2">
    <source>
        <dbReference type="ARBA" id="ARBA00022527"/>
    </source>
</evidence>
<evidence type="ECO:0000256" key="6">
    <source>
        <dbReference type="ARBA" id="ARBA00022840"/>
    </source>
</evidence>
<dbReference type="GO" id="GO:0004674">
    <property type="term" value="F:protein serine/threonine kinase activity"/>
    <property type="evidence" value="ECO:0007669"/>
    <property type="project" value="UniProtKB-KW"/>
</dbReference>
<gene>
    <name evidence="10" type="ORF">TPC1_10194</name>
</gene>
<dbReference type="Gene3D" id="2.40.50.140">
    <property type="entry name" value="Nucleic acid-binding proteins"/>
    <property type="match status" value="1"/>
</dbReference>
<dbReference type="Gene3D" id="1.10.510.10">
    <property type="entry name" value="Transferase(Phosphotransferase) domain 1"/>
    <property type="match status" value="1"/>
</dbReference>
<keyword evidence="2" id="KW-0723">Serine/threonine-protein kinase</keyword>
<evidence type="ECO:0000256" key="3">
    <source>
        <dbReference type="ARBA" id="ARBA00022679"/>
    </source>
</evidence>
<evidence type="ECO:0000259" key="9">
    <source>
        <dbReference type="PROSITE" id="PS50011"/>
    </source>
</evidence>
<dbReference type="PANTHER" id="PTHR24356">
    <property type="entry name" value="SERINE/THREONINE-PROTEIN KINASE"/>
    <property type="match status" value="1"/>
</dbReference>
<protein>
    <recommendedName>
        <fullName evidence="1">non-specific serine/threonine protein kinase</fullName>
        <ecNumber evidence="1">2.7.11.1</ecNumber>
    </recommendedName>
</protein>
<reference evidence="10" key="1">
    <citation type="submission" date="2015-07" db="EMBL/GenBank/DDBJ databases">
        <title>Adaptation to a free-living lifestyle via gene acquisitions in the diplomonad Trepomonas sp. PC1.</title>
        <authorList>
            <person name="Xu F."/>
            <person name="Jerlstrom-Hultqvist J."/>
            <person name="Kolisko M."/>
            <person name="Simpson A.G.B."/>
            <person name="Roger A.J."/>
            <person name="Svard S.G."/>
            <person name="Andersson J.O."/>
        </authorList>
    </citation>
    <scope>NUCLEOTIDE SEQUENCE</scope>
    <source>
        <strain evidence="10">PC1</strain>
    </source>
</reference>
<dbReference type="InterPro" id="IPR050236">
    <property type="entry name" value="Ser_Thr_kinase_AGC"/>
</dbReference>
<accession>A0A146KII2</accession>
<dbReference type="SUPFAM" id="SSF56112">
    <property type="entry name" value="Protein kinase-like (PK-like)"/>
    <property type="match status" value="1"/>
</dbReference>
<dbReference type="SUPFAM" id="SSF50249">
    <property type="entry name" value="Nucleic acid-binding proteins"/>
    <property type="match status" value="1"/>
</dbReference>
<evidence type="ECO:0000256" key="8">
    <source>
        <dbReference type="ARBA" id="ARBA00048679"/>
    </source>
</evidence>
<dbReference type="SMART" id="SM00220">
    <property type="entry name" value="S_TKc"/>
    <property type="match status" value="1"/>
</dbReference>
<dbReference type="InterPro" id="IPR011009">
    <property type="entry name" value="Kinase-like_dom_sf"/>
</dbReference>
<evidence type="ECO:0000256" key="4">
    <source>
        <dbReference type="ARBA" id="ARBA00022741"/>
    </source>
</evidence>
<keyword evidence="3" id="KW-0808">Transferase</keyword>
<evidence type="ECO:0000313" key="10">
    <source>
        <dbReference type="EMBL" id="JAP96463.1"/>
    </source>
</evidence>
<comment type="catalytic activity">
    <reaction evidence="7">
        <text>L-threonyl-[protein] + ATP = O-phospho-L-threonyl-[protein] + ADP + H(+)</text>
        <dbReference type="Rhea" id="RHEA:46608"/>
        <dbReference type="Rhea" id="RHEA-COMP:11060"/>
        <dbReference type="Rhea" id="RHEA-COMP:11605"/>
        <dbReference type="ChEBI" id="CHEBI:15378"/>
        <dbReference type="ChEBI" id="CHEBI:30013"/>
        <dbReference type="ChEBI" id="CHEBI:30616"/>
        <dbReference type="ChEBI" id="CHEBI:61977"/>
        <dbReference type="ChEBI" id="CHEBI:456216"/>
        <dbReference type="EC" id="2.7.11.1"/>
    </reaction>
</comment>
<feature type="domain" description="Protein kinase" evidence="9">
    <location>
        <begin position="190"/>
        <end position="469"/>
    </location>
</feature>
<evidence type="ECO:0000256" key="5">
    <source>
        <dbReference type="ARBA" id="ARBA00022777"/>
    </source>
</evidence>
<dbReference type="EC" id="2.7.11.1" evidence="1"/>
<evidence type="ECO:0000256" key="1">
    <source>
        <dbReference type="ARBA" id="ARBA00012513"/>
    </source>
</evidence>
<dbReference type="EMBL" id="GDID01000143">
    <property type="protein sequence ID" value="JAP96463.1"/>
    <property type="molecule type" value="Transcribed_RNA"/>
</dbReference>
<dbReference type="GO" id="GO:0005524">
    <property type="term" value="F:ATP binding"/>
    <property type="evidence" value="ECO:0007669"/>
    <property type="project" value="UniProtKB-KW"/>
</dbReference>
<dbReference type="PROSITE" id="PS50011">
    <property type="entry name" value="PROTEIN_KINASE_DOM"/>
    <property type="match status" value="1"/>
</dbReference>
<dbReference type="AlphaFoldDB" id="A0A146KII2"/>
<proteinExistence type="predicted"/>
<dbReference type="Pfam" id="PF00069">
    <property type="entry name" value="Pkinase"/>
    <property type="match status" value="1"/>
</dbReference>
<dbReference type="InterPro" id="IPR012340">
    <property type="entry name" value="NA-bd_OB-fold"/>
</dbReference>
<evidence type="ECO:0000256" key="7">
    <source>
        <dbReference type="ARBA" id="ARBA00047899"/>
    </source>
</evidence>